<evidence type="ECO:0000256" key="1">
    <source>
        <dbReference type="ARBA" id="ARBA00008361"/>
    </source>
</evidence>
<keyword evidence="5" id="KW-0830">Ubiquinone</keyword>
<dbReference type="InterPro" id="IPR029063">
    <property type="entry name" value="SAM-dependent_MTases_sf"/>
</dbReference>
<evidence type="ECO:0000313" key="5">
    <source>
        <dbReference type="EMBL" id="CAI3943424.1"/>
    </source>
</evidence>
<keyword evidence="6" id="KW-1185">Reference proteome</keyword>
<evidence type="ECO:0000259" key="4">
    <source>
        <dbReference type="Pfam" id="PF08241"/>
    </source>
</evidence>
<sequence length="253" mass="28430">MANTPQEYVANTYNPRAHSYVSSQVHASGPDLEQIKHLLSNQQNASVLDLGCGGGHVSYNVASLVKSVIACDVSQKMLDAVQQTAKEKSLFNITTQNAPAESLPFADQQFDWVISRFSSHHWHNLAQGIYEIQRVLKPTGTVVIIDTISSLDKTTDSFLQTIELLRDHSHVRNYNLSEYTNLFSVYGLKLTNITQRDLDLEFDSWIARTKPSEICIQAIIELQTKAPAHVKVDLKFKEDHSFSLPTATFILRK</sequence>
<evidence type="ECO:0000256" key="2">
    <source>
        <dbReference type="ARBA" id="ARBA00022603"/>
    </source>
</evidence>
<dbReference type="Proteomes" id="UP001154272">
    <property type="component" value="Unassembled WGS sequence"/>
</dbReference>
<comment type="similarity">
    <text evidence="1">Belongs to the methyltransferase superfamily.</text>
</comment>
<dbReference type="SUPFAM" id="SSF53335">
    <property type="entry name" value="S-adenosyl-L-methionine-dependent methyltransferases"/>
    <property type="match status" value="1"/>
</dbReference>
<proteinExistence type="inferred from homology"/>
<dbReference type="InterPro" id="IPR051052">
    <property type="entry name" value="Diverse_substrate_MTase"/>
</dbReference>
<organism evidence="5 6">
    <name type="scientific">Commensalibacter papalotli</name>
    <name type="common">ex Botero et al. 2024</name>
    <dbReference type="NCBI Taxonomy" id="2972766"/>
    <lineage>
        <taxon>Bacteria</taxon>
        <taxon>Pseudomonadati</taxon>
        <taxon>Pseudomonadota</taxon>
        <taxon>Alphaproteobacteria</taxon>
        <taxon>Acetobacterales</taxon>
        <taxon>Acetobacteraceae</taxon>
    </lineage>
</organism>
<dbReference type="PANTHER" id="PTHR44942">
    <property type="entry name" value="METHYLTRANSF_11 DOMAIN-CONTAINING PROTEIN"/>
    <property type="match status" value="1"/>
</dbReference>
<dbReference type="Gene3D" id="3.40.50.150">
    <property type="entry name" value="Vaccinia Virus protein VP39"/>
    <property type="match status" value="1"/>
</dbReference>
<dbReference type="Pfam" id="PF08241">
    <property type="entry name" value="Methyltransf_11"/>
    <property type="match status" value="1"/>
</dbReference>
<accession>A0ABM9HPM1</accession>
<name>A0ABM9HPM1_9PROT</name>
<gene>
    <name evidence="5" type="ORF">R83534S58_LOCUS1271</name>
</gene>
<reference evidence="5" key="1">
    <citation type="submission" date="2022-10" db="EMBL/GenBank/DDBJ databases">
        <authorList>
            <person name="Botero Cardona J."/>
        </authorList>
    </citation>
    <scope>NUCLEOTIDE SEQUENCE</scope>
    <source>
        <strain evidence="5">R-83534</strain>
    </source>
</reference>
<feature type="domain" description="Methyltransferase type 11" evidence="4">
    <location>
        <begin position="48"/>
        <end position="144"/>
    </location>
</feature>
<dbReference type="EMBL" id="CAMXCH010000002">
    <property type="protein sequence ID" value="CAI3943424.1"/>
    <property type="molecule type" value="Genomic_DNA"/>
</dbReference>
<evidence type="ECO:0000313" key="6">
    <source>
        <dbReference type="Proteomes" id="UP001154272"/>
    </source>
</evidence>
<keyword evidence="2" id="KW-0489">Methyltransferase</keyword>
<dbReference type="InterPro" id="IPR013216">
    <property type="entry name" value="Methyltransf_11"/>
</dbReference>
<dbReference type="CDD" id="cd02440">
    <property type="entry name" value="AdoMet_MTases"/>
    <property type="match status" value="1"/>
</dbReference>
<dbReference type="RefSeq" id="WP_282023809.1">
    <property type="nucleotide sequence ID" value="NZ_CAMXCH010000002.1"/>
</dbReference>
<evidence type="ECO:0000256" key="3">
    <source>
        <dbReference type="ARBA" id="ARBA00022679"/>
    </source>
</evidence>
<protein>
    <submittedName>
        <fullName evidence="5">Ubiquinone/menaquinone biosynthesis C-methylase UbiE/MenG (UbiE) (PDB:4OBW)</fullName>
    </submittedName>
</protein>
<dbReference type="PANTHER" id="PTHR44942:SF4">
    <property type="entry name" value="METHYLTRANSFERASE TYPE 11 DOMAIN-CONTAINING PROTEIN"/>
    <property type="match status" value="1"/>
</dbReference>
<keyword evidence="3" id="KW-0808">Transferase</keyword>
<comment type="caution">
    <text evidence="5">The sequence shown here is derived from an EMBL/GenBank/DDBJ whole genome shotgun (WGS) entry which is preliminary data.</text>
</comment>